<proteinExistence type="predicted"/>
<reference evidence="3" key="1">
    <citation type="submission" date="2017-03" db="EMBL/GenBank/DDBJ databases">
        <title>Novel pathways for hydrocarbon cycling and metabolic interdependencies in hydrothermal sediment communities.</title>
        <authorList>
            <person name="Dombrowski N."/>
            <person name="Seitz K."/>
            <person name="Teske A."/>
            <person name="Baker B."/>
        </authorList>
    </citation>
    <scope>NUCLEOTIDE SEQUENCE [LARGE SCALE GENOMIC DNA]</scope>
</reference>
<dbReference type="Proteomes" id="UP000192520">
    <property type="component" value="Unassembled WGS sequence"/>
</dbReference>
<accession>A0A1W9NWZ7</accession>
<dbReference type="AlphaFoldDB" id="A0A1W9NWZ7"/>
<comment type="caution">
    <text evidence="2">The sequence shown here is derived from an EMBL/GenBank/DDBJ whole genome shotgun (WGS) entry which is preliminary data.</text>
</comment>
<name>A0A1W9NWZ7_UNCC3</name>
<feature type="region of interest" description="Disordered" evidence="1">
    <location>
        <begin position="1"/>
        <end position="26"/>
    </location>
</feature>
<sequence>MKKLGELIGQPDQTTETHPSKEERVTPLKELSIIPEGTRLNPEQQERIKTGVTEIHKRLHQPLEAAQNHLNKLKSPLEAEAYQQFKEPAEQLEAAYQFFDSFLAALSSPQEWEHFPPLQLELRLTRNETGLQQVDFIFTSREPMGRLGTQEADSVYAVELEFILQPAKEDSYTHQSIKFRARGVKNEQGDQPELACLRTDIHYDPKAQGRKLRPIQVDITTPWDVYSRKHLGVEAFGENSTEAAARFREAQHILLHNITQHLIECALTEPSSIAGTDKNNLTFKQQVPELHSQAARFLGISGKPDRLKHYAREKYRREQKQEQKSRLAKIEKFNEAVIDNVSPYVADTLRKLLQAVLNNQYPEKELSDAELLLYALSRKDLDALVGGTSVPKLPKITQALEKLKETSPISLSEESNREKLPLFAILQDELLKQAEDSLDQQEGSGQYQQIMHAVEEVERLAAIASELQENPKET</sequence>
<evidence type="ECO:0000313" key="2">
    <source>
        <dbReference type="EMBL" id="OQX50676.1"/>
    </source>
</evidence>
<evidence type="ECO:0000256" key="1">
    <source>
        <dbReference type="SAM" id="MobiDB-lite"/>
    </source>
</evidence>
<evidence type="ECO:0000313" key="3">
    <source>
        <dbReference type="Proteomes" id="UP000192520"/>
    </source>
</evidence>
<gene>
    <name evidence="2" type="ORF">B5M47_03520</name>
</gene>
<organism evidence="2 3">
    <name type="scientific">candidate division CPR3 bacterium 4484_211</name>
    <dbReference type="NCBI Taxonomy" id="1968527"/>
    <lineage>
        <taxon>Bacteria</taxon>
        <taxon>Bacteria division CPR3</taxon>
    </lineage>
</organism>
<protein>
    <submittedName>
        <fullName evidence="2">Uncharacterized protein</fullName>
    </submittedName>
</protein>
<dbReference type="EMBL" id="MZGJ01000025">
    <property type="protein sequence ID" value="OQX50676.1"/>
    <property type="molecule type" value="Genomic_DNA"/>
</dbReference>